<dbReference type="GO" id="GO:1990116">
    <property type="term" value="P:ribosome-associated ubiquitin-dependent protein catabolic process"/>
    <property type="evidence" value="ECO:0007669"/>
    <property type="project" value="EnsemblFungi"/>
</dbReference>
<organism evidence="4 5">
    <name type="scientific">Henningerozyma blattae (strain ATCC 34711 / CBS 6284 / DSM 70876 / NBRC 10599 / NRRL Y-10934 / UCD 77-7)</name>
    <name type="common">Yeast</name>
    <name type="synonym">Tetrapisispora blattae</name>
    <dbReference type="NCBI Taxonomy" id="1071380"/>
    <lineage>
        <taxon>Eukaryota</taxon>
        <taxon>Fungi</taxon>
        <taxon>Dikarya</taxon>
        <taxon>Ascomycota</taxon>
        <taxon>Saccharomycotina</taxon>
        <taxon>Saccharomycetes</taxon>
        <taxon>Saccharomycetales</taxon>
        <taxon>Saccharomycetaceae</taxon>
        <taxon>Henningerozyma</taxon>
    </lineage>
</organism>
<dbReference type="EMBL" id="HE806323">
    <property type="protein sequence ID" value="CCH62576.1"/>
    <property type="molecule type" value="Genomic_DNA"/>
</dbReference>
<feature type="compositionally biased region" description="Polar residues" evidence="2">
    <location>
        <begin position="116"/>
        <end position="160"/>
    </location>
</feature>
<dbReference type="GO" id="GO:0072344">
    <property type="term" value="P:rescue of stalled ribosome"/>
    <property type="evidence" value="ECO:0007669"/>
    <property type="project" value="EnsemblFungi"/>
</dbReference>
<dbReference type="FunCoup" id="I2H874">
    <property type="interactions" value="122"/>
</dbReference>
<gene>
    <name evidence="4" type="primary">TBLA0H02920</name>
    <name evidence="4" type="ORF">TBLA_0H02920</name>
</gene>
<evidence type="ECO:0000256" key="1">
    <source>
        <dbReference type="SAM" id="Coils"/>
    </source>
</evidence>
<dbReference type="Pfam" id="PF06221">
    <property type="entry name" value="zf-C2HC5"/>
    <property type="match status" value="1"/>
</dbReference>
<dbReference type="STRING" id="1071380.I2H874"/>
<dbReference type="HOGENOM" id="CLU_042447_0_0_1"/>
<protein>
    <recommendedName>
        <fullName evidence="3">TRIP4/RQT4 C2HC5-type zinc finger domain-containing protein</fullName>
    </recommendedName>
</protein>
<evidence type="ECO:0000313" key="4">
    <source>
        <dbReference type="EMBL" id="CCH62576.1"/>
    </source>
</evidence>
<keyword evidence="1" id="KW-0175">Coiled coil</keyword>
<feature type="domain" description="TRIP4/RQT4 C2HC5-type zinc finger" evidence="3">
    <location>
        <begin position="191"/>
        <end position="243"/>
    </location>
</feature>
<accession>I2H874</accession>
<dbReference type="GO" id="GO:0008270">
    <property type="term" value="F:zinc ion binding"/>
    <property type="evidence" value="ECO:0007669"/>
    <property type="project" value="InterPro"/>
</dbReference>
<dbReference type="Proteomes" id="UP000002866">
    <property type="component" value="Chromosome 8"/>
</dbReference>
<evidence type="ECO:0000256" key="2">
    <source>
        <dbReference type="SAM" id="MobiDB-lite"/>
    </source>
</evidence>
<dbReference type="PANTHER" id="PTHR12963">
    <property type="entry name" value="THYROID RECEPTOR INTERACTING PROTEIN RELATED"/>
    <property type="match status" value="1"/>
</dbReference>
<evidence type="ECO:0000313" key="5">
    <source>
        <dbReference type="Proteomes" id="UP000002866"/>
    </source>
</evidence>
<dbReference type="RefSeq" id="XP_004182095.1">
    <property type="nucleotide sequence ID" value="XM_004182047.1"/>
</dbReference>
<dbReference type="InterPro" id="IPR039128">
    <property type="entry name" value="TRIP4-like"/>
</dbReference>
<dbReference type="GO" id="GO:0022626">
    <property type="term" value="C:cytosolic ribosome"/>
    <property type="evidence" value="ECO:0007669"/>
    <property type="project" value="EnsemblFungi"/>
</dbReference>
<dbReference type="InterPro" id="IPR009349">
    <property type="entry name" value="TRIP4/RQT4_C2HC5_Znf"/>
</dbReference>
<dbReference type="OrthoDB" id="338816at2759"/>
<keyword evidence="5" id="KW-1185">Reference proteome</keyword>
<proteinExistence type="predicted"/>
<name>I2H874_HENB6</name>
<dbReference type="GO" id="GO:0005634">
    <property type="term" value="C:nucleus"/>
    <property type="evidence" value="ECO:0007669"/>
    <property type="project" value="InterPro"/>
</dbReference>
<dbReference type="OMA" id="MWASPQE"/>
<dbReference type="GO" id="GO:0180022">
    <property type="term" value="C:RQC-trigger complex"/>
    <property type="evidence" value="ECO:0007669"/>
    <property type="project" value="InterPro"/>
</dbReference>
<dbReference type="eggNOG" id="KOG2845">
    <property type="taxonomic scope" value="Eukaryota"/>
</dbReference>
<dbReference type="GeneID" id="14497733"/>
<evidence type="ECO:0000259" key="3">
    <source>
        <dbReference type="Pfam" id="PF06221"/>
    </source>
</evidence>
<dbReference type="PANTHER" id="PTHR12963:SF4">
    <property type="entry name" value="ACTIVATING SIGNAL COINTEGRATOR 1"/>
    <property type="match status" value="1"/>
</dbReference>
<feature type="compositionally biased region" description="Polar residues" evidence="2">
    <location>
        <begin position="85"/>
        <end position="98"/>
    </location>
</feature>
<dbReference type="GO" id="GO:0045893">
    <property type="term" value="P:positive regulation of DNA-templated transcription"/>
    <property type="evidence" value="ECO:0007669"/>
    <property type="project" value="TreeGrafter"/>
</dbReference>
<feature type="region of interest" description="Disordered" evidence="2">
    <location>
        <begin position="75"/>
        <end position="162"/>
    </location>
</feature>
<reference evidence="4 5" key="1">
    <citation type="journal article" date="2011" name="Proc. Natl. Acad. Sci. U.S.A.">
        <title>Evolutionary erosion of yeast sex chromosomes by mating-type switching accidents.</title>
        <authorList>
            <person name="Gordon J.L."/>
            <person name="Armisen D."/>
            <person name="Proux-Wera E."/>
            <person name="Oheigeartaigh S.S."/>
            <person name="Byrne K.P."/>
            <person name="Wolfe K.H."/>
        </authorList>
    </citation>
    <scope>NUCLEOTIDE SEQUENCE [LARGE SCALE GENOMIC DNA]</scope>
    <source>
        <strain evidence="5">ATCC 34711 / CBS 6284 / DSM 70876 / NBRC 10599 / NRRL Y-10934 / UCD 77-7</strain>
    </source>
</reference>
<dbReference type="GO" id="GO:0070530">
    <property type="term" value="F:K63-linked polyubiquitin modification-dependent protein binding"/>
    <property type="evidence" value="ECO:0007669"/>
    <property type="project" value="EnsemblFungi"/>
</dbReference>
<dbReference type="KEGG" id="tbl:TBLA_0H02920"/>
<dbReference type="InParanoid" id="I2H874"/>
<feature type="coiled-coil region" evidence="1">
    <location>
        <begin position="290"/>
        <end position="317"/>
    </location>
</feature>
<dbReference type="AlphaFoldDB" id="I2H874"/>
<sequence length="557" mass="63341">MTRSQAIEYAAKIIPNIVPIEESDARVLCNGIVSNDWELEGHDAISAKFFDILGQTDMAFEFVIEFNRLLSEKDTHKTESAKILPTTNKTNHSQNNLKNSKESPNIYDKNSKSTMEKGQNNTAKRESSLTTKNSNSESDGYTISQKFQGSKTKLNNSTRSAKTKKARSLKEIEDVVKMLELEEEGGDIKNYICNCQGNRHPVFDAAPNCLLCGKIICAREGLHMKSCSFCGEELISSKERMMILELLKKEKEDINNNLNKTNLNDSDKSKKKKKKEKIYMMSTAMGKNEFQKSDKQLMKMEKDLERERRRKMVLEGESIPHEQSVENLSSTADTHDPNVDPDLVAAQERLDKLLYFQDTSAERTKIIDNASDFSMSDNGNIWGSARERALMLKKQQRNLKKWEKDERERNGRKDKYTVSLNIGKDGKVTMTESEKQRKPITESDIEDDELLETISDEEELSALREIRALKHEVSLDKQSESALLQNKVWDFEENLKQFSAPVYIGSTPVETNQDIDVADDNNCSKKGLAQNPDKLKSRIQIGASQDDTLEESVLAVY</sequence>